<dbReference type="AlphaFoldDB" id="A0A0S4LA84"/>
<evidence type="ECO:0000313" key="1">
    <source>
        <dbReference type="EMBL" id="CUS32726.1"/>
    </source>
</evidence>
<sequence>MAAPDEQAVERAIASIAQSDPLIKLLQQVRLGRMKPTDAGLLAVTESWLSAYEQALATDGLSQSGLRRLDPAPRLSVLIDAGVLSDDHQGVMSLKTSYNRVLTHAGGE</sequence>
<gene>
    <name evidence="1" type="ORF">COMA2_110061</name>
</gene>
<accession>A0A0S4LA84</accession>
<reference evidence="2" key="1">
    <citation type="submission" date="2015-10" db="EMBL/GenBank/DDBJ databases">
        <authorList>
            <person name="Luecker S."/>
            <person name="Luecker S."/>
        </authorList>
    </citation>
    <scope>NUCLEOTIDE SEQUENCE [LARGE SCALE GENOMIC DNA]</scope>
</reference>
<evidence type="ECO:0000313" key="2">
    <source>
        <dbReference type="Proteomes" id="UP000198736"/>
    </source>
</evidence>
<dbReference type="Proteomes" id="UP000198736">
    <property type="component" value="Unassembled WGS sequence"/>
</dbReference>
<dbReference type="RefSeq" id="WP_090894586.1">
    <property type="nucleotide sequence ID" value="NZ_CZPZ01000003.1"/>
</dbReference>
<dbReference type="EMBL" id="CZPZ01000003">
    <property type="protein sequence ID" value="CUS32726.1"/>
    <property type="molecule type" value="Genomic_DNA"/>
</dbReference>
<dbReference type="STRING" id="1742973.COMA2_110061"/>
<dbReference type="OrthoDB" id="9799981at2"/>
<proteinExistence type="predicted"/>
<organism evidence="1 2">
    <name type="scientific">Candidatus Nitrospira nitrificans</name>
    <dbReference type="NCBI Taxonomy" id="1742973"/>
    <lineage>
        <taxon>Bacteria</taxon>
        <taxon>Pseudomonadati</taxon>
        <taxon>Nitrospirota</taxon>
        <taxon>Nitrospiria</taxon>
        <taxon>Nitrospirales</taxon>
        <taxon>Nitrospiraceae</taxon>
        <taxon>Nitrospira</taxon>
    </lineage>
</organism>
<name>A0A0S4LA84_9BACT</name>
<protein>
    <submittedName>
        <fullName evidence="1">Uncharacterized protein</fullName>
    </submittedName>
</protein>
<keyword evidence="2" id="KW-1185">Reference proteome</keyword>